<evidence type="ECO:0000259" key="1">
    <source>
        <dbReference type="PROSITE" id="PS50995"/>
    </source>
</evidence>
<proteinExistence type="predicted"/>
<dbReference type="PRINTS" id="PR00598">
    <property type="entry name" value="HTHMARR"/>
</dbReference>
<dbReference type="SUPFAM" id="SSF46785">
    <property type="entry name" value="Winged helix' DNA-binding domain"/>
    <property type="match status" value="1"/>
</dbReference>
<reference evidence="2 3" key="1">
    <citation type="submission" date="2018-10" db="EMBL/GenBank/DDBJ databases">
        <title>Isolation, diversity and antibacterial activity of antinobacteria from the wheat rhizosphere soil.</title>
        <authorList>
            <person name="Sun T."/>
        </authorList>
    </citation>
    <scope>NUCLEOTIDE SEQUENCE [LARGE SCALE GENOMIC DNA]</scope>
    <source>
        <strain evidence="2 3">SJ-23</strain>
    </source>
</reference>
<feature type="domain" description="HTH marR-type" evidence="1">
    <location>
        <begin position="1"/>
        <end position="142"/>
    </location>
</feature>
<organism evidence="2 3">
    <name type="scientific">Agromyces tardus</name>
    <dbReference type="NCBI Taxonomy" id="2583849"/>
    <lineage>
        <taxon>Bacteria</taxon>
        <taxon>Bacillati</taxon>
        <taxon>Actinomycetota</taxon>
        <taxon>Actinomycetes</taxon>
        <taxon>Micrococcales</taxon>
        <taxon>Microbacteriaceae</taxon>
        <taxon>Agromyces</taxon>
    </lineage>
</organism>
<dbReference type="InterPro" id="IPR036388">
    <property type="entry name" value="WH-like_DNA-bd_sf"/>
</dbReference>
<dbReference type="PANTHER" id="PTHR33164:SF99">
    <property type="entry name" value="MARR FAMILY REGULATORY PROTEIN"/>
    <property type="match status" value="1"/>
</dbReference>
<dbReference type="RefSeq" id="WP_122937036.1">
    <property type="nucleotide sequence ID" value="NZ_JBHSNT010000060.1"/>
</dbReference>
<dbReference type="PANTHER" id="PTHR33164">
    <property type="entry name" value="TRANSCRIPTIONAL REGULATOR, MARR FAMILY"/>
    <property type="match status" value="1"/>
</dbReference>
<gene>
    <name evidence="2" type="ORF">EDM22_10685</name>
</gene>
<name>A0A3M8ACI1_9MICO</name>
<accession>A0A3M8ACI1</accession>
<dbReference type="GO" id="GO:0003700">
    <property type="term" value="F:DNA-binding transcription factor activity"/>
    <property type="evidence" value="ECO:0007669"/>
    <property type="project" value="InterPro"/>
</dbReference>
<evidence type="ECO:0000313" key="3">
    <source>
        <dbReference type="Proteomes" id="UP000275048"/>
    </source>
</evidence>
<evidence type="ECO:0000313" key="2">
    <source>
        <dbReference type="EMBL" id="RNB48801.1"/>
    </source>
</evidence>
<dbReference type="Pfam" id="PF12802">
    <property type="entry name" value="MarR_2"/>
    <property type="match status" value="1"/>
</dbReference>
<dbReference type="GO" id="GO:0006950">
    <property type="term" value="P:response to stress"/>
    <property type="evidence" value="ECO:0007669"/>
    <property type="project" value="TreeGrafter"/>
</dbReference>
<dbReference type="EMBL" id="RHHB01000018">
    <property type="protein sequence ID" value="RNB48801.1"/>
    <property type="molecule type" value="Genomic_DNA"/>
</dbReference>
<dbReference type="SMART" id="SM00347">
    <property type="entry name" value="HTH_MARR"/>
    <property type="match status" value="1"/>
</dbReference>
<dbReference type="Gene3D" id="1.10.10.10">
    <property type="entry name" value="Winged helix-like DNA-binding domain superfamily/Winged helix DNA-binding domain"/>
    <property type="match status" value="1"/>
</dbReference>
<sequence>MTEVDPLALDLPVLASLAGSAADEFLLARLRADGHEHIRRSHGYVFQRLIAGAPTVTELGAALGVTQQAASKAVIELEQLGYVERSADAADSRIRRIALTDRGREVVQLGRRLRAELEQTLLATVDPADAAAARRVLVALLAASGGLEAIAGRSVPLPSD</sequence>
<dbReference type="AlphaFoldDB" id="A0A3M8ACI1"/>
<dbReference type="Proteomes" id="UP000275048">
    <property type="component" value="Unassembled WGS sequence"/>
</dbReference>
<dbReference type="PROSITE" id="PS50995">
    <property type="entry name" value="HTH_MARR_2"/>
    <property type="match status" value="1"/>
</dbReference>
<dbReference type="InterPro" id="IPR039422">
    <property type="entry name" value="MarR/SlyA-like"/>
</dbReference>
<dbReference type="OrthoDB" id="3178168at2"/>
<comment type="caution">
    <text evidence="2">The sequence shown here is derived from an EMBL/GenBank/DDBJ whole genome shotgun (WGS) entry which is preliminary data.</text>
</comment>
<keyword evidence="3" id="KW-1185">Reference proteome</keyword>
<dbReference type="InterPro" id="IPR036390">
    <property type="entry name" value="WH_DNA-bd_sf"/>
</dbReference>
<dbReference type="InterPro" id="IPR000835">
    <property type="entry name" value="HTH_MarR-typ"/>
</dbReference>
<protein>
    <submittedName>
        <fullName evidence="2">MarR family transcriptional regulator</fullName>
    </submittedName>
</protein>